<evidence type="ECO:0000256" key="5">
    <source>
        <dbReference type="ARBA" id="ARBA00023043"/>
    </source>
</evidence>
<keyword evidence="6 8" id="KW-0472">Membrane</keyword>
<dbReference type="Proteomes" id="UP001630127">
    <property type="component" value="Unassembled WGS sequence"/>
</dbReference>
<dbReference type="AlphaFoldDB" id="A0ABD2Y4V9"/>
<dbReference type="GO" id="GO:0016020">
    <property type="term" value="C:membrane"/>
    <property type="evidence" value="ECO:0007669"/>
    <property type="project" value="UniProtKB-SubCell"/>
</dbReference>
<dbReference type="InterPro" id="IPR026961">
    <property type="entry name" value="PGG_dom"/>
</dbReference>
<evidence type="ECO:0000256" key="2">
    <source>
        <dbReference type="ARBA" id="ARBA00022692"/>
    </source>
</evidence>
<evidence type="ECO:0000256" key="3">
    <source>
        <dbReference type="ARBA" id="ARBA00022737"/>
    </source>
</evidence>
<keyword evidence="2 8" id="KW-0812">Transmembrane</keyword>
<evidence type="ECO:0000256" key="4">
    <source>
        <dbReference type="ARBA" id="ARBA00022989"/>
    </source>
</evidence>
<keyword evidence="5" id="KW-0040">ANK repeat</keyword>
<evidence type="ECO:0000256" key="7">
    <source>
        <dbReference type="SAM" id="MobiDB-lite"/>
    </source>
</evidence>
<dbReference type="PANTHER" id="PTHR24186:SF37">
    <property type="entry name" value="PGG DOMAIN-CONTAINING PROTEIN"/>
    <property type="match status" value="1"/>
</dbReference>
<feature type="region of interest" description="Disordered" evidence="7">
    <location>
        <begin position="177"/>
        <end position="201"/>
    </location>
</feature>
<keyword evidence="3" id="KW-0677">Repeat</keyword>
<dbReference type="Pfam" id="PF13962">
    <property type="entry name" value="PGG"/>
    <property type="match status" value="1"/>
</dbReference>
<evidence type="ECO:0000256" key="8">
    <source>
        <dbReference type="SAM" id="Phobius"/>
    </source>
</evidence>
<proteinExistence type="predicted"/>
<evidence type="ECO:0000259" key="9">
    <source>
        <dbReference type="Pfam" id="PF13962"/>
    </source>
</evidence>
<gene>
    <name evidence="10" type="ORF">ACH5RR_039917</name>
</gene>
<name>A0ABD2Y4V9_9GENT</name>
<accession>A0ABD2Y4V9</accession>
<sequence length="201" mass="22104">MQTIKYLVRRKKQLKLRVNSKNANGKTAKDHLLAQGGNKSRIVRSLKDSGAHTGAVVRSGDRREWLEKSKNTIMVVASLIATMAFQTVVSPPRGVWQDETTQGHKIGEAVMAQTHRKYYRHLIRANTVAFVSSLSTILTLISMTTTFVSLYTFLTWLAVTAIAISYAISLVAVGPKDTSGQLSDASEKVVENIRPKDSATS</sequence>
<feature type="transmembrane region" description="Helical" evidence="8">
    <location>
        <begin position="153"/>
        <end position="173"/>
    </location>
</feature>
<evidence type="ECO:0000313" key="10">
    <source>
        <dbReference type="EMBL" id="KAL3500824.1"/>
    </source>
</evidence>
<organism evidence="10 11">
    <name type="scientific">Cinchona calisaya</name>
    <dbReference type="NCBI Taxonomy" id="153742"/>
    <lineage>
        <taxon>Eukaryota</taxon>
        <taxon>Viridiplantae</taxon>
        <taxon>Streptophyta</taxon>
        <taxon>Embryophyta</taxon>
        <taxon>Tracheophyta</taxon>
        <taxon>Spermatophyta</taxon>
        <taxon>Magnoliopsida</taxon>
        <taxon>eudicotyledons</taxon>
        <taxon>Gunneridae</taxon>
        <taxon>Pentapetalae</taxon>
        <taxon>asterids</taxon>
        <taxon>lamiids</taxon>
        <taxon>Gentianales</taxon>
        <taxon>Rubiaceae</taxon>
        <taxon>Cinchonoideae</taxon>
        <taxon>Cinchoneae</taxon>
        <taxon>Cinchona</taxon>
    </lineage>
</organism>
<feature type="domain" description="PGG" evidence="9">
    <location>
        <begin position="64"/>
        <end position="172"/>
    </location>
</feature>
<dbReference type="PANTHER" id="PTHR24186">
    <property type="entry name" value="PROTEIN PHOSPHATASE 1 REGULATORY SUBUNIT"/>
    <property type="match status" value="1"/>
</dbReference>
<reference evidence="10 11" key="1">
    <citation type="submission" date="2024-11" db="EMBL/GenBank/DDBJ databases">
        <title>A near-complete genome assembly of Cinchona calisaya.</title>
        <authorList>
            <person name="Lian D.C."/>
            <person name="Zhao X.W."/>
            <person name="Wei L."/>
        </authorList>
    </citation>
    <scope>NUCLEOTIDE SEQUENCE [LARGE SCALE GENOMIC DNA]</scope>
    <source>
        <tissue evidence="10">Nenye</tissue>
    </source>
</reference>
<keyword evidence="11" id="KW-1185">Reference proteome</keyword>
<comment type="caution">
    <text evidence="10">The sequence shown here is derived from an EMBL/GenBank/DDBJ whole genome shotgun (WGS) entry which is preliminary data.</text>
</comment>
<protein>
    <recommendedName>
        <fullName evidence="9">PGG domain-containing protein</fullName>
    </recommendedName>
</protein>
<evidence type="ECO:0000256" key="1">
    <source>
        <dbReference type="ARBA" id="ARBA00004141"/>
    </source>
</evidence>
<keyword evidence="4 8" id="KW-1133">Transmembrane helix</keyword>
<evidence type="ECO:0000256" key="6">
    <source>
        <dbReference type="ARBA" id="ARBA00023136"/>
    </source>
</evidence>
<comment type="subcellular location">
    <subcellularLocation>
        <location evidence="1">Membrane</location>
        <topology evidence="1">Multi-pass membrane protein</topology>
    </subcellularLocation>
</comment>
<feature type="compositionally biased region" description="Basic and acidic residues" evidence="7">
    <location>
        <begin position="185"/>
        <end position="201"/>
    </location>
</feature>
<feature type="transmembrane region" description="Helical" evidence="8">
    <location>
        <begin position="125"/>
        <end position="147"/>
    </location>
</feature>
<evidence type="ECO:0000313" key="11">
    <source>
        <dbReference type="Proteomes" id="UP001630127"/>
    </source>
</evidence>
<dbReference type="EMBL" id="JBJUIK010000016">
    <property type="protein sequence ID" value="KAL3500824.1"/>
    <property type="molecule type" value="Genomic_DNA"/>
</dbReference>